<sequence>MNGSKKFKLFTHKKHKVTPVKESLSLEDLTTLVRRLSVQIDDIESQVRKPIRWIMDPYATSVPEDYASLIKRLETSDPTHLYFTVESAGGIPWPEPHTLSNPTPLEAQYVHWCTLLRCLPWMDHMTAQYVKTMALYAMRDILASNPPNITSTPPDIPNFPNIPSHSSSVISPPKKIPSPVFSHDQFSKWSQYKHKKRLTDKTPSLQNLRKIGSWFF</sequence>
<comment type="caution">
    <text evidence="1">The sequence shown here is derived from an EMBL/GenBank/DDBJ whole genome shotgun (WGS) entry which is preliminary data.</text>
</comment>
<protein>
    <submittedName>
        <fullName evidence="1">Uncharacterized protein</fullName>
    </submittedName>
</protein>
<name>A0A1C7NIG5_9FUNG</name>
<dbReference type="Proteomes" id="UP000093000">
    <property type="component" value="Unassembled WGS sequence"/>
</dbReference>
<organism evidence="1 2">
    <name type="scientific">Choanephora cucurbitarum</name>
    <dbReference type="NCBI Taxonomy" id="101091"/>
    <lineage>
        <taxon>Eukaryota</taxon>
        <taxon>Fungi</taxon>
        <taxon>Fungi incertae sedis</taxon>
        <taxon>Mucoromycota</taxon>
        <taxon>Mucoromycotina</taxon>
        <taxon>Mucoromycetes</taxon>
        <taxon>Mucorales</taxon>
        <taxon>Mucorineae</taxon>
        <taxon>Choanephoraceae</taxon>
        <taxon>Choanephoroideae</taxon>
        <taxon>Choanephora</taxon>
    </lineage>
</organism>
<keyword evidence="2" id="KW-1185">Reference proteome</keyword>
<evidence type="ECO:0000313" key="1">
    <source>
        <dbReference type="EMBL" id="OBZ88902.1"/>
    </source>
</evidence>
<dbReference type="InParanoid" id="A0A1C7NIG5"/>
<reference evidence="1 2" key="1">
    <citation type="submission" date="2016-03" db="EMBL/GenBank/DDBJ databases">
        <title>Choanephora cucurbitarum.</title>
        <authorList>
            <person name="Min B."/>
            <person name="Park H."/>
            <person name="Park J.-H."/>
            <person name="Shin H.-D."/>
            <person name="Choi I.-G."/>
        </authorList>
    </citation>
    <scope>NUCLEOTIDE SEQUENCE [LARGE SCALE GENOMIC DNA]</scope>
    <source>
        <strain evidence="1 2">KUS-F28377</strain>
    </source>
</reference>
<accession>A0A1C7NIG5</accession>
<dbReference type="AlphaFoldDB" id="A0A1C7NIG5"/>
<gene>
    <name evidence="1" type="ORF">A0J61_03056</name>
</gene>
<dbReference type="OrthoDB" id="2272201at2759"/>
<proteinExistence type="predicted"/>
<evidence type="ECO:0000313" key="2">
    <source>
        <dbReference type="Proteomes" id="UP000093000"/>
    </source>
</evidence>
<dbReference type="EMBL" id="LUGH01000125">
    <property type="protein sequence ID" value="OBZ88902.1"/>
    <property type="molecule type" value="Genomic_DNA"/>
</dbReference>